<feature type="domain" description="Fimbrial-type adhesion" evidence="6">
    <location>
        <begin position="35"/>
        <end position="199"/>
    </location>
</feature>
<evidence type="ECO:0000256" key="1">
    <source>
        <dbReference type="ARBA" id="ARBA00004561"/>
    </source>
</evidence>
<feature type="signal peptide" evidence="5">
    <location>
        <begin position="1"/>
        <end position="24"/>
    </location>
</feature>
<dbReference type="InterPro" id="IPR036937">
    <property type="entry name" value="Adhesion_dom_fimbrial_sf"/>
</dbReference>
<comment type="subcellular location">
    <subcellularLocation>
        <location evidence="1">Fimbrium</location>
    </subcellularLocation>
</comment>
<dbReference type="PANTHER" id="PTHR33420:SF12">
    <property type="entry name" value="FIMBRIN-LIKE PROTEIN FIMI-RELATED"/>
    <property type="match status" value="1"/>
</dbReference>
<dbReference type="Gene3D" id="2.60.40.1090">
    <property type="entry name" value="Fimbrial-type adhesion domain"/>
    <property type="match status" value="1"/>
</dbReference>
<evidence type="ECO:0000256" key="3">
    <source>
        <dbReference type="ARBA" id="ARBA00022729"/>
    </source>
</evidence>
<evidence type="ECO:0000313" key="7">
    <source>
        <dbReference type="EMBL" id="MDE9617638.1"/>
    </source>
</evidence>
<evidence type="ECO:0000256" key="2">
    <source>
        <dbReference type="ARBA" id="ARBA00006671"/>
    </source>
</evidence>
<name>A0A9X4GLY1_9ENTR</name>
<dbReference type="SUPFAM" id="SSF49401">
    <property type="entry name" value="Bacterial adhesins"/>
    <property type="match status" value="1"/>
</dbReference>
<keyword evidence="4" id="KW-0281">Fimbrium</keyword>
<dbReference type="GO" id="GO:0009289">
    <property type="term" value="C:pilus"/>
    <property type="evidence" value="ECO:0007669"/>
    <property type="project" value="UniProtKB-SubCell"/>
</dbReference>
<gene>
    <name evidence="7" type="ORF">L2111_06010</name>
</gene>
<dbReference type="InterPro" id="IPR008966">
    <property type="entry name" value="Adhesion_dom_sf"/>
</dbReference>
<evidence type="ECO:0000256" key="4">
    <source>
        <dbReference type="ARBA" id="ARBA00023263"/>
    </source>
</evidence>
<sequence>MNRTLLNTLLFSACLAVGVNVAQAAGTTALDLTVKTTITTGTCTAQVMDGSTETNTIAIGNASIAEVIQKLKTKSFKVRFSNCAGLPNSKALLTINKRSGGCAGGSSNDAEFANSSTSASKASAVALELWSGSTPGGADGVQFNCYSPVAQEIDVSTATGATNVDYPLSARLMKPAGKDDSAVTAGDFVAQTVFTIDYQ</sequence>
<keyword evidence="3 5" id="KW-0732">Signal</keyword>
<dbReference type="InterPro" id="IPR050263">
    <property type="entry name" value="Bact_Fimbrial_Adh_Pro"/>
</dbReference>
<dbReference type="InterPro" id="IPR000259">
    <property type="entry name" value="Adhesion_dom_fimbrial"/>
</dbReference>
<reference evidence="7" key="1">
    <citation type="submission" date="2022-01" db="EMBL/GenBank/DDBJ databases">
        <title>Genetic Characterization of Carbapenem-resistant Citrobacter spp. from China: a multicenter study.</title>
        <authorList>
            <person name="Ye L."/>
        </authorList>
    </citation>
    <scope>NUCLEOTIDE SEQUENCE</scope>
    <source>
        <strain evidence="7">IR5432</strain>
    </source>
</reference>
<dbReference type="AlphaFoldDB" id="A0A9X4GLY1"/>
<evidence type="ECO:0000259" key="6">
    <source>
        <dbReference type="Pfam" id="PF00419"/>
    </source>
</evidence>
<comment type="similarity">
    <text evidence="2">Belongs to the fimbrial protein family.</text>
</comment>
<dbReference type="RefSeq" id="WP_181509479.1">
    <property type="nucleotide sequence ID" value="NZ_JAKIHW010000004.1"/>
</dbReference>
<feature type="chain" id="PRO_5040913782" evidence="5">
    <location>
        <begin position="25"/>
        <end position="199"/>
    </location>
</feature>
<organism evidence="7 8">
    <name type="scientific">Citrobacter portucalensis</name>
    <dbReference type="NCBI Taxonomy" id="1639133"/>
    <lineage>
        <taxon>Bacteria</taxon>
        <taxon>Pseudomonadati</taxon>
        <taxon>Pseudomonadota</taxon>
        <taxon>Gammaproteobacteria</taxon>
        <taxon>Enterobacterales</taxon>
        <taxon>Enterobacteriaceae</taxon>
        <taxon>Citrobacter</taxon>
        <taxon>Citrobacter freundii complex</taxon>
    </lineage>
</organism>
<accession>A0A9X4GLY1</accession>
<protein>
    <submittedName>
        <fullName evidence="7">Fimbrial protein</fullName>
    </submittedName>
</protein>
<dbReference type="PANTHER" id="PTHR33420">
    <property type="entry name" value="FIMBRIAL SUBUNIT ELFA-RELATED"/>
    <property type="match status" value="1"/>
</dbReference>
<dbReference type="Proteomes" id="UP001147005">
    <property type="component" value="Unassembled WGS sequence"/>
</dbReference>
<dbReference type="Pfam" id="PF00419">
    <property type="entry name" value="Fimbrial"/>
    <property type="match status" value="1"/>
</dbReference>
<dbReference type="GO" id="GO:0043709">
    <property type="term" value="P:cell adhesion involved in single-species biofilm formation"/>
    <property type="evidence" value="ECO:0007669"/>
    <property type="project" value="TreeGrafter"/>
</dbReference>
<evidence type="ECO:0000256" key="5">
    <source>
        <dbReference type="SAM" id="SignalP"/>
    </source>
</evidence>
<comment type="caution">
    <text evidence="7">The sequence shown here is derived from an EMBL/GenBank/DDBJ whole genome shotgun (WGS) entry which is preliminary data.</text>
</comment>
<dbReference type="EMBL" id="JAKIHW010000004">
    <property type="protein sequence ID" value="MDE9617638.1"/>
    <property type="molecule type" value="Genomic_DNA"/>
</dbReference>
<evidence type="ECO:0000313" key="8">
    <source>
        <dbReference type="Proteomes" id="UP001147005"/>
    </source>
</evidence>
<proteinExistence type="inferred from homology"/>